<evidence type="ECO:0000313" key="1">
    <source>
        <dbReference type="EMBL" id="KRM40684.1"/>
    </source>
</evidence>
<dbReference type="AlphaFoldDB" id="A0A0R1YNB3"/>
<evidence type="ECO:0000313" key="2">
    <source>
        <dbReference type="Proteomes" id="UP000051010"/>
    </source>
</evidence>
<name>A0A0R1YNB3_9LACO</name>
<gene>
    <name evidence="1" type="ORF">FD47_GL002704</name>
</gene>
<sequence>MFEYEDKDGQMAIALSNVSYVSKGTGKDSFVVGFTGGNCDFLYVPLEQYTKFMNMLKAWVMKH</sequence>
<accession>A0A0R1YNB3</accession>
<dbReference type="RefSeq" id="WP_054736276.1">
    <property type="nucleotide sequence ID" value="NZ_AZFZ01000075.1"/>
</dbReference>
<protein>
    <submittedName>
        <fullName evidence="1">Uncharacterized protein</fullName>
    </submittedName>
</protein>
<comment type="caution">
    <text evidence="1">The sequence shown here is derived from an EMBL/GenBank/DDBJ whole genome shotgun (WGS) entry which is preliminary data.</text>
</comment>
<organism evidence="1 2">
    <name type="scientific">Lentilactobacillus parafarraginis DSM 18390 = JCM 14109</name>
    <dbReference type="NCBI Taxonomy" id="1423786"/>
    <lineage>
        <taxon>Bacteria</taxon>
        <taxon>Bacillati</taxon>
        <taxon>Bacillota</taxon>
        <taxon>Bacilli</taxon>
        <taxon>Lactobacillales</taxon>
        <taxon>Lactobacillaceae</taxon>
        <taxon>Lentilactobacillus</taxon>
    </lineage>
</organism>
<reference evidence="1 2" key="1">
    <citation type="journal article" date="2015" name="Genome Announc.">
        <title>Expanding the biotechnology potential of lactobacilli through comparative genomics of 213 strains and associated genera.</title>
        <authorList>
            <person name="Sun Z."/>
            <person name="Harris H.M."/>
            <person name="McCann A."/>
            <person name="Guo C."/>
            <person name="Argimon S."/>
            <person name="Zhang W."/>
            <person name="Yang X."/>
            <person name="Jeffery I.B."/>
            <person name="Cooney J.C."/>
            <person name="Kagawa T.F."/>
            <person name="Liu W."/>
            <person name="Song Y."/>
            <person name="Salvetti E."/>
            <person name="Wrobel A."/>
            <person name="Rasinkangas P."/>
            <person name="Parkhill J."/>
            <person name="Rea M.C."/>
            <person name="O'Sullivan O."/>
            <person name="Ritari J."/>
            <person name="Douillard F.P."/>
            <person name="Paul Ross R."/>
            <person name="Yang R."/>
            <person name="Briner A.E."/>
            <person name="Felis G.E."/>
            <person name="de Vos W.M."/>
            <person name="Barrangou R."/>
            <person name="Klaenhammer T.R."/>
            <person name="Caufield P.W."/>
            <person name="Cui Y."/>
            <person name="Zhang H."/>
            <person name="O'Toole P.W."/>
        </authorList>
    </citation>
    <scope>NUCLEOTIDE SEQUENCE [LARGE SCALE GENOMIC DNA]</scope>
    <source>
        <strain evidence="1 2">DSM 18390</strain>
    </source>
</reference>
<proteinExistence type="predicted"/>
<dbReference type="Proteomes" id="UP000051010">
    <property type="component" value="Unassembled WGS sequence"/>
</dbReference>
<dbReference type="PATRIC" id="fig|1423786.4.peg.2838"/>
<dbReference type="EMBL" id="AZFZ01000075">
    <property type="protein sequence ID" value="KRM40684.1"/>
    <property type="molecule type" value="Genomic_DNA"/>
</dbReference>